<feature type="compositionally biased region" description="Basic and acidic residues" evidence="7">
    <location>
        <begin position="1210"/>
        <end position="1227"/>
    </location>
</feature>
<dbReference type="PANTHER" id="PTHR34105">
    <property type="entry name" value="PROLINE-, GLUTAMIC ACID- AND LEUCINE-RICH PROTEIN 1"/>
    <property type="match status" value="1"/>
</dbReference>
<dbReference type="SUPFAM" id="SSF48371">
    <property type="entry name" value="ARM repeat"/>
    <property type="match status" value="1"/>
</dbReference>
<accession>A0AAV7KXY1</accession>
<keyword evidence="6" id="KW-0539">Nucleus</keyword>
<name>A0AAV7KXY1_PLEWA</name>
<evidence type="ECO:0000313" key="11">
    <source>
        <dbReference type="Proteomes" id="UP001066276"/>
    </source>
</evidence>
<feature type="domain" description="PELP1 middle" evidence="8">
    <location>
        <begin position="529"/>
        <end position="597"/>
    </location>
</feature>
<comment type="subcellular location">
    <subcellularLocation>
        <location evidence="2">Cytoplasm</location>
    </subcellularLocation>
    <subcellularLocation>
        <location evidence="1">Nucleus</location>
    </subcellularLocation>
</comment>
<feature type="region of interest" description="Disordered" evidence="7">
    <location>
        <begin position="822"/>
        <end position="904"/>
    </location>
</feature>
<evidence type="ECO:0000259" key="8">
    <source>
        <dbReference type="Pfam" id="PF08166"/>
    </source>
</evidence>
<evidence type="ECO:0000256" key="7">
    <source>
        <dbReference type="SAM" id="MobiDB-lite"/>
    </source>
</evidence>
<feature type="compositionally biased region" description="Acidic residues" evidence="7">
    <location>
        <begin position="825"/>
        <end position="900"/>
    </location>
</feature>
<feature type="region of interest" description="Disordered" evidence="7">
    <location>
        <begin position="1059"/>
        <end position="1108"/>
    </location>
</feature>
<dbReference type="InterPro" id="IPR012583">
    <property type="entry name" value="RIX1_N"/>
</dbReference>
<evidence type="ECO:0000259" key="9">
    <source>
        <dbReference type="Pfam" id="PF08167"/>
    </source>
</evidence>
<evidence type="ECO:0000256" key="1">
    <source>
        <dbReference type="ARBA" id="ARBA00004123"/>
    </source>
</evidence>
<protein>
    <recommendedName>
        <fullName evidence="12">Modulator of non-genomic activity of estrogen receptor</fullName>
    </recommendedName>
</protein>
<feature type="compositionally biased region" description="Low complexity" evidence="7">
    <location>
        <begin position="977"/>
        <end position="986"/>
    </location>
</feature>
<feature type="compositionally biased region" description="Acidic residues" evidence="7">
    <location>
        <begin position="1072"/>
        <end position="1091"/>
    </location>
</feature>
<keyword evidence="11" id="KW-1185">Reference proteome</keyword>
<feature type="compositionally biased region" description="Low complexity" evidence="7">
    <location>
        <begin position="1020"/>
        <end position="1031"/>
    </location>
</feature>
<keyword evidence="5" id="KW-0677">Repeat</keyword>
<evidence type="ECO:0000313" key="10">
    <source>
        <dbReference type="EMBL" id="KAJ1084356.1"/>
    </source>
</evidence>
<feature type="region of interest" description="Disordered" evidence="7">
    <location>
        <begin position="1199"/>
        <end position="1403"/>
    </location>
</feature>
<evidence type="ECO:0000256" key="5">
    <source>
        <dbReference type="ARBA" id="ARBA00022737"/>
    </source>
</evidence>
<evidence type="ECO:0008006" key="12">
    <source>
        <dbReference type="Google" id="ProtNLM"/>
    </source>
</evidence>
<comment type="caution">
    <text evidence="10">The sequence shown here is derived from an EMBL/GenBank/DDBJ whole genome shotgun (WGS) entry which is preliminary data.</text>
</comment>
<feature type="region of interest" description="Disordered" evidence="7">
    <location>
        <begin position="793"/>
        <end position="812"/>
    </location>
</feature>
<dbReference type="Proteomes" id="UP001066276">
    <property type="component" value="Chromosome 12"/>
</dbReference>
<evidence type="ECO:0000256" key="6">
    <source>
        <dbReference type="ARBA" id="ARBA00023242"/>
    </source>
</evidence>
<feature type="region of interest" description="Disordered" evidence="7">
    <location>
        <begin position="442"/>
        <end position="476"/>
    </location>
</feature>
<feature type="compositionally biased region" description="Basic and acidic residues" evidence="7">
    <location>
        <begin position="1341"/>
        <end position="1371"/>
    </location>
</feature>
<keyword evidence="4" id="KW-0963">Cytoplasm</keyword>
<gene>
    <name evidence="10" type="ORF">NDU88_004505</name>
</gene>
<comment type="similarity">
    <text evidence="3">Belongs to the RIX1/PELP1 family.</text>
</comment>
<dbReference type="EMBL" id="JANPWB010000016">
    <property type="protein sequence ID" value="KAJ1084356.1"/>
    <property type="molecule type" value="Genomic_DNA"/>
</dbReference>
<feature type="region of interest" description="Disordered" evidence="7">
    <location>
        <begin position="928"/>
        <end position="1033"/>
    </location>
</feature>
<feature type="compositionally biased region" description="Acidic residues" evidence="7">
    <location>
        <begin position="1228"/>
        <end position="1254"/>
    </location>
</feature>
<feature type="domain" description="Pre-rRNA-processing protein RIX1 N-terminal" evidence="9">
    <location>
        <begin position="22"/>
        <end position="187"/>
    </location>
</feature>
<feature type="domain" description="PELP1 middle" evidence="8">
    <location>
        <begin position="382"/>
        <end position="436"/>
    </location>
</feature>
<dbReference type="GO" id="GO:0006364">
    <property type="term" value="P:rRNA processing"/>
    <property type="evidence" value="ECO:0007669"/>
    <property type="project" value="TreeGrafter"/>
</dbReference>
<feature type="compositionally biased region" description="Acidic residues" evidence="7">
    <location>
        <begin position="1200"/>
        <end position="1209"/>
    </location>
</feature>
<dbReference type="InterPro" id="IPR012980">
    <property type="entry name" value="PELP1_middle"/>
</dbReference>
<organism evidence="10 11">
    <name type="scientific">Pleurodeles waltl</name>
    <name type="common">Iberian ribbed newt</name>
    <dbReference type="NCBI Taxonomy" id="8319"/>
    <lineage>
        <taxon>Eukaryota</taxon>
        <taxon>Metazoa</taxon>
        <taxon>Chordata</taxon>
        <taxon>Craniata</taxon>
        <taxon>Vertebrata</taxon>
        <taxon>Euteleostomi</taxon>
        <taxon>Amphibia</taxon>
        <taxon>Batrachia</taxon>
        <taxon>Caudata</taxon>
        <taxon>Salamandroidea</taxon>
        <taxon>Salamandridae</taxon>
        <taxon>Pleurodelinae</taxon>
        <taxon>Pleurodeles</taxon>
    </lineage>
</organism>
<dbReference type="Pfam" id="PF08166">
    <property type="entry name" value="PELP1_HEAT"/>
    <property type="match status" value="2"/>
</dbReference>
<evidence type="ECO:0000256" key="3">
    <source>
        <dbReference type="ARBA" id="ARBA00010511"/>
    </source>
</evidence>
<dbReference type="GO" id="GO:0005737">
    <property type="term" value="C:cytoplasm"/>
    <property type="evidence" value="ECO:0007669"/>
    <property type="project" value="UniProtKB-SubCell"/>
</dbReference>
<sequence>MAGSARVLEAFSGLIQRERLGAALPGVLQGARDTGGLRGTQNSSVIGSLVGISNARLSSVKTRFEGLCLLSLLVSECPTDHFQQNCVAWLRSIQHTIQAQDSAQTTELAVFILHDLLKYSSLLPELAREISMNHIPGILTSLLGLKLECQTAALKGMKACMNFYPRACGSLRAKLASCFLSLLDVESPHLQQLACDCYTHLPSLGSGFSHGMKYRECWEHQLHTLLATLHGIVGNLYEGCETDPVLYEGPGLELELPKTDNLNSNVFLHLKNRFTAISKCICLLLSSDFSAPVSVPVQDILDVVCRVLNISNRNLSWLGDGPLKMLILPTIHMAVLDMLCALILACGARLVRFASVMCRLFSQVLTGWSMFHDSAVPGQEKPYSAVRTKTYCVLELWLKVCGASSGVLQGSTHHSDVLLAHLLADITPSAETIKLKGGHVGADITGSSGKPASKKQKMGDMEDSSELQSHRKHDANANSDVCSGALKVLSRAILLSGSLIKEETHRKLHEMVVPLLIHLQQSMGPMSSPYSSAECRKELYRLLLCLLLAPNPRLPPPLHCAVRLFSLGQAEKNTEVLSFCAEAMVISSCLIHPRVPSLQIPVVSSGISSADLHKLPTQGPPQVQSPFRHSVPTPLPIPPSSPHPQSNHIGLPLQGNSMISRLPPSMLQAPVMPPCTVATENHNSVPHLGGDPLLQDMQSPTEELFGGKAHRPLFIHYDKEEASDVEISLESDSDDSVVIVPEGLLSKPPEALIPTKGPEEVEEAATEATVVPITAASLDISVPPPVLAPVLPPPPALSVPTPQQATESPAATLEEDLTVININSSDDEEEDEEDYPEDDEFFDEEEDYDEEFDEELEEEEEGEEGDVEEVEDMEDEEELEEDYEGEDEEIMTEEEEDDLPQDMTSEMDNAQTDLELKAERVHAVARAALQQRAAAQQRAVHEQGAEHEQRDEHEQRAELQQQAELVQRTEQEQRTLQVQQAGQEQQAGKEGDTAQEQQVEREQARLDQEVEQEQARLDQQVEQEQAGLEQQAELEEQIKEQTVYEQQVGQNQQVEQLELANQKQVAEREEQTEQEELAEQEEQAEPEEQSEPEVAADLSQKAEVEPSVNLQQKTEVEEMTAVQEEVLQEKADLQGKVEVQHELVEQKAVLLQEEIPRTVEAQQEEILQKAGPELMVALPIAEPEPLPLVLEKQTSKLEVMEVENADEPEAVDKRDEAPPHLSPVREKDEDEEEPDQDDEPEHEDDAYDDDDEPEVHEGDTDLFMTVESDGGEKMPGEEDEEDMERDEPPTLPKEMEKNAPIVEKSSRQPIARASPLPLPMDQEAPNLEPEPKNSQQSSETRVGDRDRGKESAHELKAQQKQEAKMEFFTVKEEEEVNDAESMIADFVDCPPDEERDCAPGTSS</sequence>
<reference evidence="10" key="1">
    <citation type="journal article" date="2022" name="bioRxiv">
        <title>Sequencing and chromosome-scale assembly of the giantPleurodeles waltlgenome.</title>
        <authorList>
            <person name="Brown T."/>
            <person name="Elewa A."/>
            <person name="Iarovenko S."/>
            <person name="Subramanian E."/>
            <person name="Araus A.J."/>
            <person name="Petzold A."/>
            <person name="Susuki M."/>
            <person name="Suzuki K.-i.T."/>
            <person name="Hayashi T."/>
            <person name="Toyoda A."/>
            <person name="Oliveira C."/>
            <person name="Osipova E."/>
            <person name="Leigh N.D."/>
            <person name="Simon A."/>
            <person name="Yun M.H."/>
        </authorList>
    </citation>
    <scope>NUCLEOTIDE SEQUENCE</scope>
    <source>
        <strain evidence="10">20211129_DDA</strain>
        <tissue evidence="10">Liver</tissue>
    </source>
</reference>
<dbReference type="PANTHER" id="PTHR34105:SF1">
    <property type="entry name" value="PROLINE-, GLUTAMIC ACID- AND LEUCINE-RICH PROTEIN 1"/>
    <property type="match status" value="1"/>
</dbReference>
<feature type="compositionally biased region" description="Low complexity" evidence="7">
    <location>
        <begin position="928"/>
        <end position="938"/>
    </location>
</feature>
<dbReference type="Pfam" id="PF08167">
    <property type="entry name" value="RIX1"/>
    <property type="match status" value="1"/>
</dbReference>
<feature type="compositionally biased region" description="Basic and acidic residues" evidence="7">
    <location>
        <begin position="987"/>
        <end position="1016"/>
    </location>
</feature>
<dbReference type="InterPro" id="IPR016024">
    <property type="entry name" value="ARM-type_fold"/>
</dbReference>
<feature type="compositionally biased region" description="Basic and acidic residues" evidence="7">
    <location>
        <begin position="939"/>
        <end position="957"/>
    </location>
</feature>
<proteinExistence type="inferred from homology"/>
<evidence type="ECO:0000256" key="4">
    <source>
        <dbReference type="ARBA" id="ARBA00022490"/>
    </source>
</evidence>
<dbReference type="GO" id="GO:0005634">
    <property type="term" value="C:nucleus"/>
    <property type="evidence" value="ECO:0007669"/>
    <property type="project" value="UniProtKB-SubCell"/>
</dbReference>
<evidence type="ECO:0000256" key="2">
    <source>
        <dbReference type="ARBA" id="ARBA00004496"/>
    </source>
</evidence>